<proteinExistence type="predicted"/>
<reference evidence="2" key="1">
    <citation type="submission" date="2022-11" db="UniProtKB">
        <authorList>
            <consortium name="WormBaseParasite"/>
        </authorList>
    </citation>
    <scope>IDENTIFICATION</scope>
</reference>
<evidence type="ECO:0000313" key="2">
    <source>
        <dbReference type="WBParaSite" id="ES5_v2.g14266.t1"/>
    </source>
</evidence>
<accession>A0AC34FAQ8</accession>
<name>A0AC34FAQ8_9BILA</name>
<protein>
    <submittedName>
        <fullName evidence="2">Methionine aminopeptidase 2</fullName>
    </submittedName>
</protein>
<organism evidence="1 2">
    <name type="scientific">Panagrolaimus sp. ES5</name>
    <dbReference type="NCBI Taxonomy" id="591445"/>
    <lineage>
        <taxon>Eukaryota</taxon>
        <taxon>Metazoa</taxon>
        <taxon>Ecdysozoa</taxon>
        <taxon>Nematoda</taxon>
        <taxon>Chromadorea</taxon>
        <taxon>Rhabditida</taxon>
        <taxon>Tylenchina</taxon>
        <taxon>Panagrolaimomorpha</taxon>
        <taxon>Panagrolaimoidea</taxon>
        <taxon>Panagrolaimidae</taxon>
        <taxon>Panagrolaimus</taxon>
    </lineage>
</organism>
<sequence>MPPKNAKKGGKKPAADDEDIDALLAQIEADEQKSKQKQTKKGTANGGAANGAAANGEVKGKANSANDYLKEIAAMKPIDEQFPDKNFPTGEIMEYLPGKDDQNAGNRMTNEEKKALDNTFEDTYRDIRRAAESHRQTRKYVRSWIKPGMTMIDICERLEAHSRQMIKEKGLEAGLAFPTGCSLNNCAAHYTPNAGDTTVLKESDICKIDYGVHINGRIIDCAFTISFDHKFDPLMQAVKEATNAGIKEAGIDVRLCDIGETIEEVMSSHEVELDGKTYVVKPIRNLSGHSIEPYRIHAGKSVPIVKGGDQTKMEENEFFAIETFGSTGKGYVHDDMECSHYMLNFEANTERCQGMLRLARSKQLFYTIKNNFGTLAFCRRWLDRLGETKYLMGLKDLCDKGIVEAYPPLCDVKGSYTAQWEHTIVLRPTCKEVLSRGEDY</sequence>
<evidence type="ECO:0000313" key="1">
    <source>
        <dbReference type="Proteomes" id="UP000887579"/>
    </source>
</evidence>
<dbReference type="WBParaSite" id="ES5_v2.g14266.t1">
    <property type="protein sequence ID" value="ES5_v2.g14266.t1"/>
    <property type="gene ID" value="ES5_v2.g14266"/>
</dbReference>
<dbReference type="Proteomes" id="UP000887579">
    <property type="component" value="Unplaced"/>
</dbReference>